<dbReference type="EMBL" id="CAFBLZ010000068">
    <property type="protein sequence ID" value="CAB4886623.1"/>
    <property type="molecule type" value="Genomic_DNA"/>
</dbReference>
<accession>A0A6J7F529</accession>
<evidence type="ECO:0000256" key="2">
    <source>
        <dbReference type="ARBA" id="ARBA00022723"/>
    </source>
</evidence>
<proteinExistence type="predicted"/>
<keyword evidence="5" id="KW-0472">Membrane</keyword>
<evidence type="ECO:0000256" key="5">
    <source>
        <dbReference type="SAM" id="Phobius"/>
    </source>
</evidence>
<keyword evidence="4" id="KW-0186">Copper</keyword>
<dbReference type="PANTHER" id="PTHR34820">
    <property type="entry name" value="INNER MEMBRANE PROTEIN YEBZ"/>
    <property type="match status" value="1"/>
</dbReference>
<comment type="subcellular location">
    <subcellularLocation>
        <location evidence="1">Cell envelope</location>
    </subcellularLocation>
</comment>
<dbReference type="GO" id="GO:0042597">
    <property type="term" value="C:periplasmic space"/>
    <property type="evidence" value="ECO:0007669"/>
    <property type="project" value="InterPro"/>
</dbReference>
<dbReference type="InterPro" id="IPR007348">
    <property type="entry name" value="CopC_dom"/>
</dbReference>
<organism evidence="7">
    <name type="scientific">freshwater metagenome</name>
    <dbReference type="NCBI Taxonomy" id="449393"/>
    <lineage>
        <taxon>unclassified sequences</taxon>
        <taxon>metagenomes</taxon>
        <taxon>ecological metagenomes</taxon>
    </lineage>
</organism>
<feature type="domain" description="CopC" evidence="6">
    <location>
        <begin position="26"/>
        <end position="116"/>
    </location>
</feature>
<evidence type="ECO:0000259" key="6">
    <source>
        <dbReference type="Pfam" id="PF04234"/>
    </source>
</evidence>
<evidence type="ECO:0000256" key="3">
    <source>
        <dbReference type="ARBA" id="ARBA00022729"/>
    </source>
</evidence>
<dbReference type="InterPro" id="IPR032694">
    <property type="entry name" value="CopC/D"/>
</dbReference>
<dbReference type="Gene3D" id="2.60.40.1220">
    <property type="match status" value="1"/>
</dbReference>
<feature type="transmembrane region" description="Helical" evidence="5">
    <location>
        <begin position="143"/>
        <end position="164"/>
    </location>
</feature>
<dbReference type="InterPro" id="IPR014756">
    <property type="entry name" value="Ig_E-set"/>
</dbReference>
<protein>
    <submittedName>
        <fullName evidence="7">Unannotated protein</fullName>
    </submittedName>
</protein>
<dbReference type="GO" id="GO:0006825">
    <property type="term" value="P:copper ion transport"/>
    <property type="evidence" value="ECO:0007669"/>
    <property type="project" value="InterPro"/>
</dbReference>
<dbReference type="GO" id="GO:0005886">
    <property type="term" value="C:plasma membrane"/>
    <property type="evidence" value="ECO:0007669"/>
    <property type="project" value="TreeGrafter"/>
</dbReference>
<reference evidence="7" key="1">
    <citation type="submission" date="2020-05" db="EMBL/GenBank/DDBJ databases">
        <authorList>
            <person name="Chiriac C."/>
            <person name="Salcher M."/>
            <person name="Ghai R."/>
            <person name="Kavagutti S V."/>
        </authorList>
    </citation>
    <scope>NUCLEOTIDE SEQUENCE</scope>
</reference>
<dbReference type="GO" id="GO:0005507">
    <property type="term" value="F:copper ion binding"/>
    <property type="evidence" value="ECO:0007669"/>
    <property type="project" value="InterPro"/>
</dbReference>
<dbReference type="SUPFAM" id="SSF81296">
    <property type="entry name" value="E set domains"/>
    <property type="match status" value="1"/>
</dbReference>
<keyword evidence="5" id="KW-0812">Transmembrane</keyword>
<evidence type="ECO:0000313" key="7">
    <source>
        <dbReference type="EMBL" id="CAB4886623.1"/>
    </source>
</evidence>
<dbReference type="Pfam" id="PF04234">
    <property type="entry name" value="CopC"/>
    <property type="match status" value="1"/>
</dbReference>
<dbReference type="AlphaFoldDB" id="A0A6J7F529"/>
<evidence type="ECO:0000256" key="4">
    <source>
        <dbReference type="ARBA" id="ARBA00023008"/>
    </source>
</evidence>
<gene>
    <name evidence="7" type="ORF">UFOPK3482_00829</name>
</gene>
<dbReference type="InterPro" id="IPR014755">
    <property type="entry name" value="Cu-Rt/internalin_Ig-like"/>
</dbReference>
<keyword evidence="3" id="KW-0732">Signal</keyword>
<dbReference type="GO" id="GO:0030313">
    <property type="term" value="C:cell envelope"/>
    <property type="evidence" value="ECO:0007669"/>
    <property type="project" value="UniProtKB-SubCell"/>
</dbReference>
<dbReference type="PANTHER" id="PTHR34820:SF4">
    <property type="entry name" value="INNER MEMBRANE PROTEIN YEBZ"/>
    <property type="match status" value="1"/>
</dbReference>
<keyword evidence="2" id="KW-0479">Metal-binding</keyword>
<dbReference type="GO" id="GO:0046688">
    <property type="term" value="P:response to copper ion"/>
    <property type="evidence" value="ECO:0007669"/>
    <property type="project" value="InterPro"/>
</dbReference>
<name>A0A6J7F529_9ZZZZ</name>
<sequence length="174" mass="17875">MKKVAGVVAIAFGLLFSGATFAEANSLVATSPTAGQSLQAAPSAVTITTELPILDTGNEVVVTDPSGIRVDDGTLTIAGTEAVVGLKSFVRSGIYTVTYTILAENDVPLTGSFTFNFAEPTVVATVAPQPEVTQAPTPSGNNLGTTIFVLGLLLAALVVTVALARYARKLYSDR</sequence>
<evidence type="ECO:0000256" key="1">
    <source>
        <dbReference type="ARBA" id="ARBA00004196"/>
    </source>
</evidence>
<keyword evidence="5" id="KW-1133">Transmembrane helix</keyword>